<reference evidence="2 3" key="1">
    <citation type="journal article" date="2007" name="Int. J. Syst. Evol. Microbiol.">
        <title>Paenibacillus ginsengarvi sp. nov., isolated from soil from ginseng cultivation.</title>
        <authorList>
            <person name="Yoon M.H."/>
            <person name="Ten L.N."/>
            <person name="Im W.T."/>
        </authorList>
    </citation>
    <scope>NUCLEOTIDE SEQUENCE [LARGE SCALE GENOMIC DNA]</scope>
    <source>
        <strain evidence="2 3">KCTC 13059</strain>
    </source>
</reference>
<dbReference type="SUPFAM" id="SSF46785">
    <property type="entry name" value="Winged helix' DNA-binding domain"/>
    <property type="match status" value="1"/>
</dbReference>
<dbReference type="Proteomes" id="UP000282311">
    <property type="component" value="Unassembled WGS sequence"/>
</dbReference>
<evidence type="ECO:0000259" key="1">
    <source>
        <dbReference type="Pfam" id="PF03551"/>
    </source>
</evidence>
<protein>
    <submittedName>
        <fullName evidence="2">PadR family transcriptional regulator</fullName>
    </submittedName>
</protein>
<dbReference type="EMBL" id="RBAH01000024">
    <property type="protein sequence ID" value="RKN74933.1"/>
    <property type="molecule type" value="Genomic_DNA"/>
</dbReference>
<evidence type="ECO:0000313" key="3">
    <source>
        <dbReference type="Proteomes" id="UP000282311"/>
    </source>
</evidence>
<dbReference type="InterPro" id="IPR005149">
    <property type="entry name" value="Tscrpt_reg_PadR_N"/>
</dbReference>
<dbReference type="InterPro" id="IPR036390">
    <property type="entry name" value="WH_DNA-bd_sf"/>
</dbReference>
<sequence>MHRISWYKGDDPSLNKELLKGSTGTMILSLLERHDLYGYELIKELERKSAGVFALKEGTLYPILHTMEAEGWVESYWTEANGRKRKYYRITRAGRTQSERKKAEWTKFRGAIDLVLGEGNA</sequence>
<keyword evidence="3" id="KW-1185">Reference proteome</keyword>
<dbReference type="InterPro" id="IPR052509">
    <property type="entry name" value="Metal_resp_DNA-bind_regulator"/>
</dbReference>
<dbReference type="Gene3D" id="1.10.10.10">
    <property type="entry name" value="Winged helix-like DNA-binding domain superfamily/Winged helix DNA-binding domain"/>
    <property type="match status" value="1"/>
</dbReference>
<feature type="domain" description="Transcription regulator PadR N-terminal" evidence="1">
    <location>
        <begin position="27"/>
        <end position="98"/>
    </location>
</feature>
<comment type="caution">
    <text evidence="2">The sequence shown here is derived from an EMBL/GenBank/DDBJ whole genome shotgun (WGS) entry which is preliminary data.</text>
</comment>
<dbReference type="PANTHER" id="PTHR33169:SF14">
    <property type="entry name" value="TRANSCRIPTIONAL REGULATOR RV3488"/>
    <property type="match status" value="1"/>
</dbReference>
<gene>
    <name evidence="2" type="ORF">D7M11_27030</name>
</gene>
<evidence type="ECO:0000313" key="2">
    <source>
        <dbReference type="EMBL" id="RKN74933.1"/>
    </source>
</evidence>
<dbReference type="OrthoDB" id="9808017at2"/>
<dbReference type="AlphaFoldDB" id="A0A3B0BNE0"/>
<dbReference type="PANTHER" id="PTHR33169">
    <property type="entry name" value="PADR-FAMILY TRANSCRIPTIONAL REGULATOR"/>
    <property type="match status" value="1"/>
</dbReference>
<accession>A0A3B0BNE0</accession>
<name>A0A3B0BNE0_9BACL</name>
<dbReference type="InterPro" id="IPR036388">
    <property type="entry name" value="WH-like_DNA-bd_sf"/>
</dbReference>
<proteinExistence type="predicted"/>
<dbReference type="RefSeq" id="WP_120750380.1">
    <property type="nucleotide sequence ID" value="NZ_RBAH01000024.1"/>
</dbReference>
<organism evidence="2 3">
    <name type="scientific">Paenibacillus ginsengarvi</name>
    <dbReference type="NCBI Taxonomy" id="400777"/>
    <lineage>
        <taxon>Bacteria</taxon>
        <taxon>Bacillati</taxon>
        <taxon>Bacillota</taxon>
        <taxon>Bacilli</taxon>
        <taxon>Bacillales</taxon>
        <taxon>Paenibacillaceae</taxon>
        <taxon>Paenibacillus</taxon>
    </lineage>
</organism>
<dbReference type="Pfam" id="PF03551">
    <property type="entry name" value="PadR"/>
    <property type="match status" value="1"/>
</dbReference>